<keyword evidence="9" id="KW-0804">Transcription</keyword>
<evidence type="ECO:0000256" key="7">
    <source>
        <dbReference type="ARBA" id="ARBA00023015"/>
    </source>
</evidence>
<dbReference type="GO" id="GO:0008270">
    <property type="term" value="F:zinc ion binding"/>
    <property type="evidence" value="ECO:0007669"/>
    <property type="project" value="UniProtKB-KW"/>
</dbReference>
<keyword evidence="5 11" id="KW-0863">Zinc-finger</keyword>
<evidence type="ECO:0000256" key="9">
    <source>
        <dbReference type="ARBA" id="ARBA00023163"/>
    </source>
</evidence>
<evidence type="ECO:0000256" key="12">
    <source>
        <dbReference type="SAM" id="MobiDB-lite"/>
    </source>
</evidence>
<gene>
    <name evidence="14" type="ORF">JTE90_015121</name>
</gene>
<dbReference type="AlphaFoldDB" id="A0AAV6VQW7"/>
<evidence type="ECO:0000256" key="5">
    <source>
        <dbReference type="ARBA" id="ARBA00022771"/>
    </source>
</evidence>
<evidence type="ECO:0000256" key="11">
    <source>
        <dbReference type="PROSITE-ProRule" id="PRU00042"/>
    </source>
</evidence>
<dbReference type="EMBL" id="JAFNEN010000034">
    <property type="protein sequence ID" value="KAG8198910.1"/>
    <property type="molecule type" value="Genomic_DNA"/>
</dbReference>
<dbReference type="Gene3D" id="3.30.160.60">
    <property type="entry name" value="Classic Zinc Finger"/>
    <property type="match status" value="9"/>
</dbReference>
<feature type="domain" description="C2H2-type" evidence="13">
    <location>
        <begin position="477"/>
        <end position="504"/>
    </location>
</feature>
<dbReference type="InterPro" id="IPR036236">
    <property type="entry name" value="Znf_C2H2_sf"/>
</dbReference>
<dbReference type="GO" id="GO:0000978">
    <property type="term" value="F:RNA polymerase II cis-regulatory region sequence-specific DNA binding"/>
    <property type="evidence" value="ECO:0007669"/>
    <property type="project" value="TreeGrafter"/>
</dbReference>
<evidence type="ECO:0000256" key="3">
    <source>
        <dbReference type="ARBA" id="ARBA00022723"/>
    </source>
</evidence>
<evidence type="ECO:0000256" key="6">
    <source>
        <dbReference type="ARBA" id="ARBA00022833"/>
    </source>
</evidence>
<evidence type="ECO:0000313" key="15">
    <source>
        <dbReference type="Proteomes" id="UP000827092"/>
    </source>
</evidence>
<dbReference type="Proteomes" id="UP000827092">
    <property type="component" value="Unassembled WGS sequence"/>
</dbReference>
<keyword evidence="3" id="KW-0479">Metal-binding</keyword>
<dbReference type="PROSITE" id="PS00028">
    <property type="entry name" value="ZINC_FINGER_C2H2_1"/>
    <property type="match status" value="6"/>
</dbReference>
<sequence length="720" mass="83004">MEMLLLNIITSNSYAKTTVSFSGIHSLKFPATQRSMDNFNQAQLYISSKNRPFVCTHCKKESFEKSSCGTCSEKLMDCLQDSFHTSLPPCRFPSKRSNYNSPFCCTWCPSVLTSLEELKVHLDRHFKRTDYPCAVCLQQQVSFQTDQSIFDCPSVYYCTACPRVFLSPEEQKTHLKSHVSVSDVTCSVCNKTFTHKGSLKIHMRLHTGEKPYQCTQSVSFYAKSGFDSSTVLHCLQQVSLHSNPSLFDAAFCCALCPRVFPSSEELRTHLDNHASKPMYPCPTCSKQVSFYPKQSVFNSLTAFNCTFCPRVLPSPEQLKTHLDTHAPKLNHTCPTCGKAFTTKANLKTHARLHTGEKPYQCKICQKRFVQHNHLTNHMKSCLQGVSFQTSQSPFDSSTAFCCTLCPRVLLTPEDLKLHFDSHTSRFNHTCPTCEKTFTHKCNLKTHMRLHSGERPYQCDKSTTLYPVCLSKNGCSTFACDLCPYSTPYKWNLKTHMLVHTGEQQDDDYTEEQDDDYSGEEDDDYVEESYAFRCKYCSFSAPLRADLKTHLKSHDKRRPWNYILKTEPIPDDDMEEQDYDEEDENYIEESPYSFRCKYCSYSSPSKFDLKAHQRFHDKRRPFKCDHCGKFFSRKDTLNKHIRTHSGEQPFGCNYCGRRFTQRFPFSRPEENGSKWRTLKPLTVPIIFSFPPHLMKPSEKRNALTSSRSEMEIDAQEHCMST</sequence>
<feature type="domain" description="C2H2-type" evidence="13">
    <location>
        <begin position="531"/>
        <end position="558"/>
    </location>
</feature>
<feature type="region of interest" description="Disordered" evidence="12">
    <location>
        <begin position="501"/>
        <end position="520"/>
    </location>
</feature>
<feature type="domain" description="C2H2-type" evidence="13">
    <location>
        <begin position="156"/>
        <end position="183"/>
    </location>
</feature>
<evidence type="ECO:0000256" key="1">
    <source>
        <dbReference type="ARBA" id="ARBA00004123"/>
    </source>
</evidence>
<keyword evidence="15" id="KW-1185">Reference proteome</keyword>
<keyword evidence="6" id="KW-0862">Zinc</keyword>
<evidence type="ECO:0000256" key="8">
    <source>
        <dbReference type="ARBA" id="ARBA00023125"/>
    </source>
</evidence>
<feature type="compositionally biased region" description="Acidic residues" evidence="12">
    <location>
        <begin position="503"/>
        <end position="520"/>
    </location>
</feature>
<dbReference type="PROSITE" id="PS50157">
    <property type="entry name" value="ZINC_FINGER_C2H2_2"/>
    <property type="match status" value="10"/>
</dbReference>
<comment type="similarity">
    <text evidence="2">Belongs to the krueppel C2H2-type zinc-finger protein family.</text>
</comment>
<dbReference type="FunFam" id="3.30.160.60:FF:000303">
    <property type="entry name" value="Zinc finger protein 41"/>
    <property type="match status" value="1"/>
</dbReference>
<dbReference type="FunFam" id="3.30.160.60:FF:000287">
    <property type="entry name" value="PR domain zinc finger protein 10"/>
    <property type="match status" value="1"/>
</dbReference>
<accession>A0AAV6VQW7</accession>
<dbReference type="SUPFAM" id="SSF57667">
    <property type="entry name" value="beta-beta-alpha zinc fingers"/>
    <property type="match status" value="8"/>
</dbReference>
<feature type="compositionally biased region" description="Basic and acidic residues" evidence="12">
    <location>
        <begin position="707"/>
        <end position="720"/>
    </location>
</feature>
<dbReference type="GO" id="GO:0005634">
    <property type="term" value="C:nucleus"/>
    <property type="evidence" value="ECO:0007669"/>
    <property type="project" value="UniProtKB-SubCell"/>
</dbReference>
<proteinExistence type="inferred from homology"/>
<dbReference type="SMART" id="SM00355">
    <property type="entry name" value="ZnF_C2H2"/>
    <property type="match status" value="13"/>
</dbReference>
<dbReference type="FunFam" id="3.30.160.60:FF:001498">
    <property type="entry name" value="Zinc finger protein 404"/>
    <property type="match status" value="1"/>
</dbReference>
<feature type="region of interest" description="Disordered" evidence="12">
    <location>
        <begin position="697"/>
        <end position="720"/>
    </location>
</feature>
<dbReference type="InterPro" id="IPR013087">
    <property type="entry name" value="Znf_C2H2_type"/>
</dbReference>
<keyword evidence="7" id="KW-0805">Transcription regulation</keyword>
<evidence type="ECO:0000313" key="14">
    <source>
        <dbReference type="EMBL" id="KAG8198910.1"/>
    </source>
</evidence>
<comment type="caution">
    <text evidence="14">The sequence shown here is derived from an EMBL/GenBank/DDBJ whole genome shotgun (WGS) entry which is preliminary data.</text>
</comment>
<keyword evidence="8" id="KW-0238">DNA-binding</keyword>
<dbReference type="InterPro" id="IPR050752">
    <property type="entry name" value="C2H2-ZF_domain"/>
</dbReference>
<evidence type="ECO:0000256" key="2">
    <source>
        <dbReference type="ARBA" id="ARBA00006991"/>
    </source>
</evidence>
<feature type="domain" description="C2H2-type" evidence="13">
    <location>
        <begin position="251"/>
        <end position="278"/>
    </location>
</feature>
<dbReference type="Pfam" id="PF00096">
    <property type="entry name" value="zf-C2H2"/>
    <property type="match status" value="5"/>
</dbReference>
<dbReference type="PANTHER" id="PTHR24384:SF189">
    <property type="entry name" value="C2H2-TYPE DOMAIN-CONTAINING PROTEIN-RELATED"/>
    <property type="match status" value="1"/>
</dbReference>
<reference evidence="14 15" key="1">
    <citation type="journal article" date="2022" name="Nat. Ecol. Evol.">
        <title>A masculinizing supergene underlies an exaggerated male reproductive morph in a spider.</title>
        <authorList>
            <person name="Hendrickx F."/>
            <person name="De Corte Z."/>
            <person name="Sonet G."/>
            <person name="Van Belleghem S.M."/>
            <person name="Kostlbacher S."/>
            <person name="Vangestel C."/>
        </authorList>
    </citation>
    <scope>NUCLEOTIDE SEQUENCE [LARGE SCALE GENOMIC DNA]</scope>
    <source>
        <strain evidence="14">W744_W776</strain>
    </source>
</reference>
<feature type="domain" description="C2H2-type" evidence="13">
    <location>
        <begin position="593"/>
        <end position="620"/>
    </location>
</feature>
<feature type="domain" description="C2H2-type" evidence="13">
    <location>
        <begin position="359"/>
        <end position="393"/>
    </location>
</feature>
<evidence type="ECO:0000259" key="13">
    <source>
        <dbReference type="PROSITE" id="PS50157"/>
    </source>
</evidence>
<dbReference type="PANTHER" id="PTHR24384">
    <property type="entry name" value="FINGER PUTATIVE TRANSCRIPTION FACTOR FAMILY-RELATED"/>
    <property type="match status" value="1"/>
</dbReference>
<keyword evidence="4" id="KW-0677">Repeat</keyword>
<feature type="domain" description="C2H2-type" evidence="13">
    <location>
        <begin position="184"/>
        <end position="211"/>
    </location>
</feature>
<dbReference type="FunFam" id="3.30.160.60:FF:000446">
    <property type="entry name" value="Zinc finger protein"/>
    <property type="match status" value="1"/>
</dbReference>
<organism evidence="14 15">
    <name type="scientific">Oedothorax gibbosus</name>
    <dbReference type="NCBI Taxonomy" id="931172"/>
    <lineage>
        <taxon>Eukaryota</taxon>
        <taxon>Metazoa</taxon>
        <taxon>Ecdysozoa</taxon>
        <taxon>Arthropoda</taxon>
        <taxon>Chelicerata</taxon>
        <taxon>Arachnida</taxon>
        <taxon>Araneae</taxon>
        <taxon>Araneomorphae</taxon>
        <taxon>Entelegynae</taxon>
        <taxon>Araneoidea</taxon>
        <taxon>Linyphiidae</taxon>
        <taxon>Erigoninae</taxon>
        <taxon>Oedothorax</taxon>
    </lineage>
</organism>
<protein>
    <recommendedName>
        <fullName evidence="13">C2H2-type domain-containing protein</fullName>
    </recommendedName>
</protein>
<feature type="domain" description="C2H2-type" evidence="13">
    <location>
        <begin position="621"/>
        <end position="648"/>
    </location>
</feature>
<feature type="domain" description="C2H2-type" evidence="13">
    <location>
        <begin position="428"/>
        <end position="455"/>
    </location>
</feature>
<evidence type="ECO:0000256" key="10">
    <source>
        <dbReference type="ARBA" id="ARBA00023242"/>
    </source>
</evidence>
<feature type="domain" description="C2H2-type" evidence="13">
    <location>
        <begin position="331"/>
        <end position="358"/>
    </location>
</feature>
<evidence type="ECO:0000256" key="4">
    <source>
        <dbReference type="ARBA" id="ARBA00022737"/>
    </source>
</evidence>
<keyword evidence="10" id="KW-0539">Nucleus</keyword>
<dbReference type="GO" id="GO:0000981">
    <property type="term" value="F:DNA-binding transcription factor activity, RNA polymerase II-specific"/>
    <property type="evidence" value="ECO:0007669"/>
    <property type="project" value="TreeGrafter"/>
</dbReference>
<name>A0AAV6VQW7_9ARAC</name>
<dbReference type="FunFam" id="3.30.160.60:FF:000382">
    <property type="entry name" value="zinc finger protein 35 isoform X4"/>
    <property type="match status" value="1"/>
</dbReference>
<comment type="subcellular location">
    <subcellularLocation>
        <location evidence="1">Nucleus</location>
    </subcellularLocation>
</comment>